<evidence type="ECO:0008006" key="4">
    <source>
        <dbReference type="Google" id="ProtNLM"/>
    </source>
</evidence>
<sequence>MVSNATATDVEATQPTADRVNSRWWYWVLFQPLVAALIAVFALFTAITALVGPTGTTGSLFPVALLGTIVFFVLALLFSVMTPIAVYFDTQAIGEADTGWNPDPTKWTLFTLILPIQAFVALYYLWERHEHLGQP</sequence>
<keyword evidence="1" id="KW-0812">Transmembrane</keyword>
<protein>
    <recommendedName>
        <fullName evidence="4">Cox cluster protein</fullName>
    </recommendedName>
</protein>
<accession>A0ABD5Z712</accession>
<dbReference type="RefSeq" id="WP_279527744.1">
    <property type="nucleotide sequence ID" value="NZ_CP122312.1"/>
</dbReference>
<name>A0ABD5Z712_9EURY</name>
<keyword evidence="1" id="KW-1133">Transmembrane helix</keyword>
<organism evidence="2 3">
    <name type="scientific">Halospeciosus flavus</name>
    <dbReference type="NCBI Taxonomy" id="3032283"/>
    <lineage>
        <taxon>Archaea</taxon>
        <taxon>Methanobacteriati</taxon>
        <taxon>Methanobacteriota</taxon>
        <taxon>Stenosarchaea group</taxon>
        <taxon>Halobacteria</taxon>
        <taxon>Halobacteriales</taxon>
        <taxon>Halobacteriaceae</taxon>
        <taxon>Halospeciosus</taxon>
    </lineage>
</organism>
<gene>
    <name evidence="2" type="ORF">ACFQJ9_16500</name>
</gene>
<dbReference type="Proteomes" id="UP001596447">
    <property type="component" value="Unassembled WGS sequence"/>
</dbReference>
<proteinExistence type="predicted"/>
<feature type="transmembrane region" description="Helical" evidence="1">
    <location>
        <begin position="107"/>
        <end position="126"/>
    </location>
</feature>
<keyword evidence="1" id="KW-0472">Membrane</keyword>
<comment type="caution">
    <text evidence="2">The sequence shown here is derived from an EMBL/GenBank/DDBJ whole genome shotgun (WGS) entry which is preliminary data.</text>
</comment>
<evidence type="ECO:0000313" key="2">
    <source>
        <dbReference type="EMBL" id="MFC7200985.1"/>
    </source>
</evidence>
<keyword evidence="3" id="KW-1185">Reference proteome</keyword>
<evidence type="ECO:0000256" key="1">
    <source>
        <dbReference type="SAM" id="Phobius"/>
    </source>
</evidence>
<dbReference type="AlphaFoldDB" id="A0ABD5Z712"/>
<reference evidence="2 3" key="1">
    <citation type="journal article" date="2019" name="Int. J. Syst. Evol. Microbiol.">
        <title>The Global Catalogue of Microorganisms (GCM) 10K type strain sequencing project: providing services to taxonomists for standard genome sequencing and annotation.</title>
        <authorList>
            <consortium name="The Broad Institute Genomics Platform"/>
            <consortium name="The Broad Institute Genome Sequencing Center for Infectious Disease"/>
            <person name="Wu L."/>
            <person name="Ma J."/>
        </authorList>
    </citation>
    <scope>NUCLEOTIDE SEQUENCE [LARGE SCALE GENOMIC DNA]</scope>
    <source>
        <strain evidence="2 3">XZGYJ-43</strain>
    </source>
</reference>
<evidence type="ECO:0000313" key="3">
    <source>
        <dbReference type="Proteomes" id="UP001596447"/>
    </source>
</evidence>
<dbReference type="EMBL" id="JBHTAR010000011">
    <property type="protein sequence ID" value="MFC7200985.1"/>
    <property type="molecule type" value="Genomic_DNA"/>
</dbReference>
<feature type="transmembrane region" description="Helical" evidence="1">
    <location>
        <begin position="63"/>
        <end position="87"/>
    </location>
</feature>
<feature type="transmembrane region" description="Helical" evidence="1">
    <location>
        <begin position="24"/>
        <end position="51"/>
    </location>
</feature>